<accession>A0A540X6H6</accession>
<sequence>MTRLGIVIGSTRPGRRAEVVARWVHAAGQRHAAVVAGDATLEVIDLADHDLPLLDEPIPAIRGDYRHAHTRKWAATVGAFDGFVFVTPEYNHSFPAVLKNAIDFLYAEWNDKAAGFVSYGGLGGVRAVEHLRTTLAEVKVATVRAQVSLSKYTDVALFTDPGNWSPAPAQEAALHTLLDEVLAWSRALKTLRAPG</sequence>
<name>A0A540X6H6_9BACT</name>
<dbReference type="PANTHER" id="PTHR30543:SF21">
    <property type="entry name" value="NAD(P)H-DEPENDENT FMN REDUCTASE LOT6"/>
    <property type="match status" value="1"/>
</dbReference>
<evidence type="ECO:0000313" key="3">
    <source>
        <dbReference type="Proteomes" id="UP000315369"/>
    </source>
</evidence>
<dbReference type="RefSeq" id="WP_141641492.1">
    <property type="nucleotide sequence ID" value="NZ_VIFM01000016.1"/>
</dbReference>
<evidence type="ECO:0000259" key="1">
    <source>
        <dbReference type="Pfam" id="PF03358"/>
    </source>
</evidence>
<dbReference type="Proteomes" id="UP000315369">
    <property type="component" value="Unassembled WGS sequence"/>
</dbReference>
<dbReference type="AlphaFoldDB" id="A0A540X6H6"/>
<dbReference type="InterPro" id="IPR050712">
    <property type="entry name" value="NAD(P)H-dep_reductase"/>
</dbReference>
<evidence type="ECO:0000313" key="2">
    <source>
        <dbReference type="EMBL" id="TQF16886.1"/>
    </source>
</evidence>
<dbReference type="InterPro" id="IPR005025">
    <property type="entry name" value="FMN_Rdtase-like_dom"/>
</dbReference>
<dbReference type="GO" id="GO:0005829">
    <property type="term" value="C:cytosol"/>
    <property type="evidence" value="ECO:0007669"/>
    <property type="project" value="TreeGrafter"/>
</dbReference>
<dbReference type="PANTHER" id="PTHR30543">
    <property type="entry name" value="CHROMATE REDUCTASE"/>
    <property type="match status" value="1"/>
</dbReference>
<dbReference type="EMBL" id="VIFM01000016">
    <property type="protein sequence ID" value="TQF16886.1"/>
    <property type="molecule type" value="Genomic_DNA"/>
</dbReference>
<proteinExistence type="predicted"/>
<organism evidence="2 3">
    <name type="scientific">Myxococcus llanfairpwllgwyngyllgogerychwyrndrobwllllantysiliogogogochensis</name>
    <dbReference type="NCBI Taxonomy" id="2590453"/>
    <lineage>
        <taxon>Bacteria</taxon>
        <taxon>Pseudomonadati</taxon>
        <taxon>Myxococcota</taxon>
        <taxon>Myxococcia</taxon>
        <taxon>Myxococcales</taxon>
        <taxon>Cystobacterineae</taxon>
        <taxon>Myxococcaceae</taxon>
        <taxon>Myxococcus</taxon>
    </lineage>
</organism>
<dbReference type="OrthoDB" id="9812295at2"/>
<protein>
    <submittedName>
        <fullName evidence="2">NAD(P)H-dependent oxidoreductase</fullName>
    </submittedName>
</protein>
<dbReference type="SUPFAM" id="SSF52218">
    <property type="entry name" value="Flavoproteins"/>
    <property type="match status" value="1"/>
</dbReference>
<dbReference type="InterPro" id="IPR029039">
    <property type="entry name" value="Flavoprotein-like_sf"/>
</dbReference>
<feature type="domain" description="NADPH-dependent FMN reductase-like" evidence="1">
    <location>
        <begin position="3"/>
        <end position="153"/>
    </location>
</feature>
<dbReference type="GO" id="GO:0016491">
    <property type="term" value="F:oxidoreductase activity"/>
    <property type="evidence" value="ECO:0007669"/>
    <property type="project" value="InterPro"/>
</dbReference>
<keyword evidence="3" id="KW-1185">Reference proteome</keyword>
<gene>
    <name evidence="2" type="ORF">FJV41_06285</name>
</gene>
<comment type="caution">
    <text evidence="2">The sequence shown here is derived from an EMBL/GenBank/DDBJ whole genome shotgun (WGS) entry which is preliminary data.</text>
</comment>
<dbReference type="GO" id="GO:0010181">
    <property type="term" value="F:FMN binding"/>
    <property type="evidence" value="ECO:0007669"/>
    <property type="project" value="TreeGrafter"/>
</dbReference>
<reference evidence="2 3" key="1">
    <citation type="submission" date="2019-06" db="EMBL/GenBank/DDBJ databases">
        <authorList>
            <person name="Livingstone P."/>
            <person name="Whitworth D."/>
        </authorList>
    </citation>
    <scope>NUCLEOTIDE SEQUENCE [LARGE SCALE GENOMIC DNA]</scope>
    <source>
        <strain evidence="2 3">AM401</strain>
    </source>
</reference>
<dbReference type="Pfam" id="PF03358">
    <property type="entry name" value="FMN_red"/>
    <property type="match status" value="1"/>
</dbReference>
<dbReference type="Gene3D" id="3.40.50.360">
    <property type="match status" value="1"/>
</dbReference>